<dbReference type="Pfam" id="PF13545">
    <property type="entry name" value="HTH_Crp_2"/>
    <property type="match status" value="1"/>
</dbReference>
<dbReference type="InterPro" id="IPR050397">
    <property type="entry name" value="Env_Response_Regulators"/>
</dbReference>
<evidence type="ECO:0000256" key="1">
    <source>
        <dbReference type="ARBA" id="ARBA00023015"/>
    </source>
</evidence>
<evidence type="ECO:0000256" key="3">
    <source>
        <dbReference type="ARBA" id="ARBA00023163"/>
    </source>
</evidence>
<gene>
    <name evidence="6" type="ORF">EH31_10840</name>
</gene>
<dbReference type="Proteomes" id="UP000027647">
    <property type="component" value="Unassembled WGS sequence"/>
</dbReference>
<dbReference type="CDD" id="cd00038">
    <property type="entry name" value="CAP_ED"/>
    <property type="match status" value="1"/>
</dbReference>
<keyword evidence="3" id="KW-0804">Transcription</keyword>
<dbReference type="InterPro" id="IPR018490">
    <property type="entry name" value="cNMP-bd_dom_sf"/>
</dbReference>
<dbReference type="GO" id="GO:0005829">
    <property type="term" value="C:cytosol"/>
    <property type="evidence" value="ECO:0007669"/>
    <property type="project" value="TreeGrafter"/>
</dbReference>
<dbReference type="Gene3D" id="2.60.120.10">
    <property type="entry name" value="Jelly Rolls"/>
    <property type="match status" value="1"/>
</dbReference>
<dbReference type="PANTHER" id="PTHR24567:SF26">
    <property type="entry name" value="REGULATORY PROTEIN YEIL"/>
    <property type="match status" value="1"/>
</dbReference>
<comment type="caution">
    <text evidence="6">The sequence shown here is derived from an EMBL/GenBank/DDBJ whole genome shotgun (WGS) entry which is preliminary data.</text>
</comment>
<evidence type="ECO:0000313" key="7">
    <source>
        <dbReference type="Proteomes" id="UP000027647"/>
    </source>
</evidence>
<evidence type="ECO:0000259" key="5">
    <source>
        <dbReference type="PROSITE" id="PS51063"/>
    </source>
</evidence>
<dbReference type="InterPro" id="IPR036388">
    <property type="entry name" value="WH-like_DNA-bd_sf"/>
</dbReference>
<organism evidence="6 7">
    <name type="scientific">Erythrobacter longus</name>
    <dbReference type="NCBI Taxonomy" id="1044"/>
    <lineage>
        <taxon>Bacteria</taxon>
        <taxon>Pseudomonadati</taxon>
        <taxon>Pseudomonadota</taxon>
        <taxon>Alphaproteobacteria</taxon>
        <taxon>Sphingomonadales</taxon>
        <taxon>Erythrobacteraceae</taxon>
        <taxon>Erythrobacter/Porphyrobacter group</taxon>
        <taxon>Erythrobacter</taxon>
    </lineage>
</organism>
<dbReference type="PANTHER" id="PTHR24567">
    <property type="entry name" value="CRP FAMILY TRANSCRIPTIONAL REGULATORY PROTEIN"/>
    <property type="match status" value="1"/>
</dbReference>
<dbReference type="OrthoDB" id="3525895at2"/>
<evidence type="ECO:0000259" key="4">
    <source>
        <dbReference type="PROSITE" id="PS50042"/>
    </source>
</evidence>
<dbReference type="eggNOG" id="COG0664">
    <property type="taxonomic scope" value="Bacteria"/>
</dbReference>
<dbReference type="STRING" id="1044.EH31_10840"/>
<dbReference type="InterPro" id="IPR012318">
    <property type="entry name" value="HTH_CRP"/>
</dbReference>
<dbReference type="SUPFAM" id="SSF46785">
    <property type="entry name" value="Winged helix' DNA-binding domain"/>
    <property type="match status" value="1"/>
</dbReference>
<proteinExistence type="predicted"/>
<dbReference type="RefSeq" id="WP_051699141.1">
    <property type="nucleotide sequence ID" value="NZ_JMIW01000003.1"/>
</dbReference>
<dbReference type="Pfam" id="PF00027">
    <property type="entry name" value="cNMP_binding"/>
    <property type="match status" value="1"/>
</dbReference>
<keyword evidence="2" id="KW-0238">DNA-binding</keyword>
<dbReference type="InterPro" id="IPR000595">
    <property type="entry name" value="cNMP-bd_dom"/>
</dbReference>
<feature type="domain" description="Cyclic nucleotide-binding" evidence="4">
    <location>
        <begin position="16"/>
        <end position="136"/>
    </location>
</feature>
<dbReference type="SUPFAM" id="SSF51206">
    <property type="entry name" value="cAMP-binding domain-like"/>
    <property type="match status" value="1"/>
</dbReference>
<keyword evidence="1" id="KW-0805">Transcription regulation</keyword>
<dbReference type="AlphaFoldDB" id="A0A074MCT3"/>
<sequence length="231" mass="25882">MTADNNLEDKLRLFSIFEDLSDEDLQTVLNKISIVRFERGETIIAHEARDTDVFLLLEGQALANRYSLAGREISYRRLPANSYVGELAVFDGQPRSVNIVALSEVVMGRISGAAFRELMLTLPSVTQALLRDLSARIRDLSDRIYETTASSVKMRFYTELIRTAMEQDSEGDEIVLRNPPTHAEWAATVGGQRETITRAISELTGLGLLRKQGRNLVIPNIHGLMDQCEDV</sequence>
<dbReference type="SMART" id="SM00100">
    <property type="entry name" value="cNMP"/>
    <property type="match status" value="1"/>
</dbReference>
<dbReference type="SMART" id="SM00419">
    <property type="entry name" value="HTH_CRP"/>
    <property type="match status" value="1"/>
</dbReference>
<dbReference type="InterPro" id="IPR014710">
    <property type="entry name" value="RmlC-like_jellyroll"/>
</dbReference>
<evidence type="ECO:0000256" key="2">
    <source>
        <dbReference type="ARBA" id="ARBA00023125"/>
    </source>
</evidence>
<keyword evidence="7" id="KW-1185">Reference proteome</keyword>
<dbReference type="EMBL" id="JMIW01000003">
    <property type="protein sequence ID" value="KEO90575.1"/>
    <property type="molecule type" value="Genomic_DNA"/>
</dbReference>
<dbReference type="PROSITE" id="PS50042">
    <property type="entry name" value="CNMP_BINDING_3"/>
    <property type="match status" value="1"/>
</dbReference>
<evidence type="ECO:0000313" key="6">
    <source>
        <dbReference type="EMBL" id="KEO90575.1"/>
    </source>
</evidence>
<protein>
    <recommendedName>
        <fullName evidence="8">Crp/Fnr family transcriptional regulator</fullName>
    </recommendedName>
</protein>
<evidence type="ECO:0008006" key="8">
    <source>
        <dbReference type="Google" id="ProtNLM"/>
    </source>
</evidence>
<dbReference type="Gene3D" id="1.10.10.10">
    <property type="entry name" value="Winged helix-like DNA-binding domain superfamily/Winged helix DNA-binding domain"/>
    <property type="match status" value="1"/>
</dbReference>
<feature type="domain" description="HTH crp-type" evidence="5">
    <location>
        <begin position="150"/>
        <end position="222"/>
    </location>
</feature>
<dbReference type="InterPro" id="IPR036390">
    <property type="entry name" value="WH_DNA-bd_sf"/>
</dbReference>
<accession>A0A074MCT3</accession>
<name>A0A074MCT3_ERYLO</name>
<dbReference type="PROSITE" id="PS51063">
    <property type="entry name" value="HTH_CRP_2"/>
    <property type="match status" value="1"/>
</dbReference>
<dbReference type="GO" id="GO:0003700">
    <property type="term" value="F:DNA-binding transcription factor activity"/>
    <property type="evidence" value="ECO:0007669"/>
    <property type="project" value="TreeGrafter"/>
</dbReference>
<dbReference type="GO" id="GO:0003677">
    <property type="term" value="F:DNA binding"/>
    <property type="evidence" value="ECO:0007669"/>
    <property type="project" value="UniProtKB-KW"/>
</dbReference>
<reference evidence="6 7" key="1">
    <citation type="submission" date="2014-04" db="EMBL/GenBank/DDBJ databases">
        <title>A comprehensive comparison of genomes of Erythrobacter spp. strains.</title>
        <authorList>
            <person name="Zheng Q."/>
        </authorList>
    </citation>
    <scope>NUCLEOTIDE SEQUENCE [LARGE SCALE GENOMIC DNA]</scope>
    <source>
        <strain evidence="6 7">DSM 6997</strain>
    </source>
</reference>